<proteinExistence type="predicted"/>
<gene>
    <name evidence="2" type="ORF">ACFQGL_13740</name>
</gene>
<sequence>MDSSDTVIFDRVDDQPAAGPAAHAPEPGTPERDLTAALAAAAPRRWWNRATPVLGALVLVLAGFLGGVQVQQRWGEPSSTAGSGRAGFPGGFPTAFPGGAGRGQNGGTGQNGGASQNGGTAATGGASAPGTTSGKVKLVDGGTLYLETTDGTVITVRTTDDTAVRTAKASTLTALKAGQSVTVQGGSATDGTVTATTVTAGG</sequence>
<reference evidence="3" key="1">
    <citation type="journal article" date="2019" name="Int. J. Syst. Evol. Microbiol.">
        <title>The Global Catalogue of Microorganisms (GCM) 10K type strain sequencing project: providing services to taxonomists for standard genome sequencing and annotation.</title>
        <authorList>
            <consortium name="The Broad Institute Genomics Platform"/>
            <consortium name="The Broad Institute Genome Sequencing Center for Infectious Disease"/>
            <person name="Wu L."/>
            <person name="Ma J."/>
        </authorList>
    </citation>
    <scope>NUCLEOTIDE SEQUENCE [LARGE SCALE GENOMIC DNA]</scope>
    <source>
        <strain evidence="3">CGMCC 4.7144</strain>
    </source>
</reference>
<feature type="region of interest" description="Disordered" evidence="1">
    <location>
        <begin position="74"/>
        <end position="134"/>
    </location>
</feature>
<name>A0ABW1H7N0_9ACTN</name>
<evidence type="ECO:0000256" key="1">
    <source>
        <dbReference type="SAM" id="MobiDB-lite"/>
    </source>
</evidence>
<comment type="caution">
    <text evidence="2">The sequence shown here is derived from an EMBL/GenBank/DDBJ whole genome shotgun (WGS) entry which is preliminary data.</text>
</comment>
<dbReference type="Proteomes" id="UP001596226">
    <property type="component" value="Unassembled WGS sequence"/>
</dbReference>
<protein>
    <recommendedName>
        <fullName evidence="4">DUF5666 domain-containing protein</fullName>
    </recommendedName>
</protein>
<feature type="compositionally biased region" description="Low complexity" evidence="1">
    <location>
        <begin position="117"/>
        <end position="134"/>
    </location>
</feature>
<organism evidence="2 3">
    <name type="scientific">Micromonospora vulcania</name>
    <dbReference type="NCBI Taxonomy" id="1441873"/>
    <lineage>
        <taxon>Bacteria</taxon>
        <taxon>Bacillati</taxon>
        <taxon>Actinomycetota</taxon>
        <taxon>Actinomycetes</taxon>
        <taxon>Micromonosporales</taxon>
        <taxon>Micromonosporaceae</taxon>
        <taxon>Micromonospora</taxon>
    </lineage>
</organism>
<feature type="region of interest" description="Disordered" evidence="1">
    <location>
        <begin position="1"/>
        <end position="31"/>
    </location>
</feature>
<dbReference type="RefSeq" id="WP_377511008.1">
    <property type="nucleotide sequence ID" value="NZ_JBHSQS010000007.1"/>
</dbReference>
<evidence type="ECO:0000313" key="3">
    <source>
        <dbReference type="Proteomes" id="UP001596226"/>
    </source>
</evidence>
<feature type="compositionally biased region" description="Gly residues" evidence="1">
    <location>
        <begin position="98"/>
        <end position="116"/>
    </location>
</feature>
<feature type="compositionally biased region" description="Low complexity" evidence="1">
    <location>
        <begin position="16"/>
        <end position="26"/>
    </location>
</feature>
<evidence type="ECO:0008006" key="4">
    <source>
        <dbReference type="Google" id="ProtNLM"/>
    </source>
</evidence>
<dbReference type="EMBL" id="JBHSQS010000007">
    <property type="protein sequence ID" value="MFC5924407.1"/>
    <property type="molecule type" value="Genomic_DNA"/>
</dbReference>
<accession>A0ABW1H7N0</accession>
<evidence type="ECO:0000313" key="2">
    <source>
        <dbReference type="EMBL" id="MFC5924407.1"/>
    </source>
</evidence>
<keyword evidence="3" id="KW-1185">Reference proteome</keyword>